<proteinExistence type="inferred from homology"/>
<evidence type="ECO:0000256" key="11">
    <source>
        <dbReference type="ARBA" id="ARBA00067136"/>
    </source>
</evidence>
<dbReference type="GO" id="GO:0000166">
    <property type="term" value="F:nucleotide binding"/>
    <property type="evidence" value="ECO:0007669"/>
    <property type="project" value="UniProtKB-KW"/>
</dbReference>
<evidence type="ECO:0000256" key="2">
    <source>
        <dbReference type="ARBA" id="ARBA00009881"/>
    </source>
</evidence>
<dbReference type="Pfam" id="PF03060">
    <property type="entry name" value="NMO"/>
    <property type="match status" value="1"/>
</dbReference>
<evidence type="ECO:0000256" key="1">
    <source>
        <dbReference type="ARBA" id="ARBA00001917"/>
    </source>
</evidence>
<dbReference type="SUPFAM" id="SSF51412">
    <property type="entry name" value="Inosine monophosphate dehydrogenase (IMPDH)"/>
    <property type="match status" value="1"/>
</dbReference>
<dbReference type="PANTHER" id="PTHR42747">
    <property type="entry name" value="NITRONATE MONOOXYGENASE-RELATED"/>
    <property type="match status" value="1"/>
</dbReference>
<keyword evidence="6" id="KW-0547">Nucleotide-binding</keyword>
<dbReference type="Proteomes" id="UP000681425">
    <property type="component" value="Chromosome"/>
</dbReference>
<keyword evidence="5" id="KW-0288">FMN</keyword>
<gene>
    <name evidence="12" type="ORF">KFK14_23550</name>
</gene>
<comment type="catalytic activity">
    <reaction evidence="10">
        <text>3 propionate 3-nitronate + 3 O2 + H2O = 3 3-oxopropanoate + 2 nitrate + nitrite + H2O2 + 3 H(+)</text>
        <dbReference type="Rhea" id="RHEA:57332"/>
        <dbReference type="ChEBI" id="CHEBI:15377"/>
        <dbReference type="ChEBI" id="CHEBI:15378"/>
        <dbReference type="ChEBI" id="CHEBI:15379"/>
        <dbReference type="ChEBI" id="CHEBI:16240"/>
        <dbReference type="ChEBI" id="CHEBI:16301"/>
        <dbReference type="ChEBI" id="CHEBI:17632"/>
        <dbReference type="ChEBI" id="CHEBI:33190"/>
        <dbReference type="ChEBI" id="CHEBI:136067"/>
    </reaction>
</comment>
<protein>
    <recommendedName>
        <fullName evidence="11">Nitronate monooxygenase</fullName>
    </recommendedName>
    <alternativeName>
        <fullName evidence="9">Propionate 3-nitronate monooxygenase</fullName>
    </alternativeName>
</protein>
<evidence type="ECO:0000256" key="7">
    <source>
        <dbReference type="ARBA" id="ARBA00023002"/>
    </source>
</evidence>
<evidence type="ECO:0000313" key="13">
    <source>
        <dbReference type="Proteomes" id="UP000681425"/>
    </source>
</evidence>
<evidence type="ECO:0000313" key="12">
    <source>
        <dbReference type="EMBL" id="QUT05869.1"/>
    </source>
</evidence>
<dbReference type="EMBL" id="CP073910">
    <property type="protein sequence ID" value="QUT05869.1"/>
    <property type="molecule type" value="Genomic_DNA"/>
</dbReference>
<keyword evidence="3" id="KW-0216">Detoxification</keyword>
<dbReference type="AlphaFoldDB" id="A0A975K7L4"/>
<evidence type="ECO:0000256" key="4">
    <source>
        <dbReference type="ARBA" id="ARBA00022630"/>
    </source>
</evidence>
<evidence type="ECO:0000256" key="9">
    <source>
        <dbReference type="ARBA" id="ARBA00031155"/>
    </source>
</evidence>
<dbReference type="FunFam" id="3.20.20.70:FF:000154">
    <property type="entry name" value="Probable nitronate monooxygenase"/>
    <property type="match status" value="1"/>
</dbReference>
<evidence type="ECO:0000256" key="6">
    <source>
        <dbReference type="ARBA" id="ARBA00022741"/>
    </source>
</evidence>
<evidence type="ECO:0000256" key="5">
    <source>
        <dbReference type="ARBA" id="ARBA00022643"/>
    </source>
</evidence>
<name>A0A975K7L4_9SPHN</name>
<dbReference type="InterPro" id="IPR013785">
    <property type="entry name" value="Aldolase_TIM"/>
</dbReference>
<dbReference type="CDD" id="cd04730">
    <property type="entry name" value="NPD_like"/>
    <property type="match status" value="1"/>
</dbReference>
<evidence type="ECO:0000256" key="3">
    <source>
        <dbReference type="ARBA" id="ARBA00022575"/>
    </source>
</evidence>
<dbReference type="Gene3D" id="3.20.20.70">
    <property type="entry name" value="Aldolase class I"/>
    <property type="match status" value="1"/>
</dbReference>
<dbReference type="KEGG" id="spph:KFK14_23550"/>
<comment type="cofactor">
    <cofactor evidence="1">
        <name>FMN</name>
        <dbReference type="ChEBI" id="CHEBI:58210"/>
    </cofactor>
</comment>
<organism evidence="12 13">
    <name type="scientific">Sphingobium phenoxybenzoativorans</name>
    <dbReference type="NCBI Taxonomy" id="1592790"/>
    <lineage>
        <taxon>Bacteria</taxon>
        <taxon>Pseudomonadati</taxon>
        <taxon>Pseudomonadota</taxon>
        <taxon>Alphaproteobacteria</taxon>
        <taxon>Sphingomonadales</taxon>
        <taxon>Sphingomonadaceae</taxon>
        <taxon>Sphingobium</taxon>
    </lineage>
</organism>
<dbReference type="RefSeq" id="WP_212609363.1">
    <property type="nucleotide sequence ID" value="NZ_CP073910.1"/>
</dbReference>
<keyword evidence="13" id="KW-1185">Reference proteome</keyword>
<keyword evidence="8 12" id="KW-0503">Monooxygenase</keyword>
<comment type="similarity">
    <text evidence="2">Belongs to the nitronate monooxygenase family. NMO class I subfamily.</text>
</comment>
<evidence type="ECO:0000256" key="8">
    <source>
        <dbReference type="ARBA" id="ARBA00023033"/>
    </source>
</evidence>
<evidence type="ECO:0000256" key="10">
    <source>
        <dbReference type="ARBA" id="ARBA00049401"/>
    </source>
</evidence>
<dbReference type="PANTHER" id="PTHR42747:SF3">
    <property type="entry name" value="NITRONATE MONOOXYGENASE-RELATED"/>
    <property type="match status" value="1"/>
</dbReference>
<accession>A0A975K7L4</accession>
<dbReference type="GO" id="GO:0018580">
    <property type="term" value="F:nitronate monooxygenase activity"/>
    <property type="evidence" value="ECO:0007669"/>
    <property type="project" value="InterPro"/>
</dbReference>
<keyword evidence="4" id="KW-0285">Flavoprotein</keyword>
<dbReference type="InterPro" id="IPR004136">
    <property type="entry name" value="NMO"/>
</dbReference>
<sequence length="362" mass="37092">MAGWPDRRFLERIGVDAPVIQAPMAGSGGVELAIGALKGGGVGSLPCALVPPADIAGQVAAVRAAAPGPVNLNFFCHTLPETVDDSAWVAALAPYYAEYGVGPPAVPPPVRAPFDAVRCAVVEQVRPEIVSFHFGLPDEALLARVKATGAQVWSSATSVAEARWLAERGVDAVIAQGFEAGGHSARFLPAPQGAAMGLFALLPQIVDAVDAPVIAAGGISDARGVVAALALGASAVQVGTAYLLSPESSAGETHRRLLQGQEAEVTRFTNLFSGRLARGLPNRLMEELGPVSDAAPPFPYASNALASLKAEAEKRGDSGFTSMWSGQAARLAQPMTAEALTRSLAEGALALMAGMTQETADA</sequence>
<dbReference type="GO" id="GO:0009636">
    <property type="term" value="P:response to toxic substance"/>
    <property type="evidence" value="ECO:0007669"/>
    <property type="project" value="UniProtKB-KW"/>
</dbReference>
<keyword evidence="7" id="KW-0560">Oxidoreductase</keyword>
<reference evidence="12" key="1">
    <citation type="submission" date="2021-04" db="EMBL/GenBank/DDBJ databases">
        <title>Isolation of p-tert-butylphenol degrading bacteria Sphingobium phenoxybenzoativorans Tas13 from active sludge.</title>
        <authorList>
            <person name="Li Y."/>
        </authorList>
    </citation>
    <scope>NUCLEOTIDE SEQUENCE</scope>
    <source>
        <strain evidence="12">Tas13</strain>
    </source>
</reference>